<keyword evidence="3" id="KW-1185">Reference proteome</keyword>
<comment type="caution">
    <text evidence="2">The sequence shown here is derived from an EMBL/GenBank/DDBJ whole genome shotgun (WGS) entry which is preliminary data.</text>
</comment>
<protein>
    <submittedName>
        <fullName evidence="2">Uncharacterized protein</fullName>
    </submittedName>
</protein>
<reference evidence="2" key="1">
    <citation type="submission" date="2020-07" db="EMBL/GenBank/DDBJ databases">
        <authorList>
            <person name="Nazaruddin N."/>
        </authorList>
    </citation>
    <scope>NUCLEOTIDE SEQUENCE</scope>
</reference>
<dbReference type="Proteomes" id="UP000752696">
    <property type="component" value="Unassembled WGS sequence"/>
</dbReference>
<feature type="region of interest" description="Disordered" evidence="1">
    <location>
        <begin position="18"/>
        <end position="55"/>
    </location>
</feature>
<feature type="non-terminal residue" evidence="2">
    <location>
        <position position="151"/>
    </location>
</feature>
<evidence type="ECO:0000313" key="3">
    <source>
        <dbReference type="Proteomes" id="UP000752696"/>
    </source>
</evidence>
<evidence type="ECO:0000313" key="2">
    <source>
        <dbReference type="EMBL" id="CAD1479958.1"/>
    </source>
</evidence>
<gene>
    <name evidence="2" type="ORF">MHI_LOCUS890805</name>
</gene>
<proteinExistence type="predicted"/>
<organism evidence="2 3">
    <name type="scientific">Heterotrigona itama</name>
    <dbReference type="NCBI Taxonomy" id="395501"/>
    <lineage>
        <taxon>Eukaryota</taxon>
        <taxon>Metazoa</taxon>
        <taxon>Ecdysozoa</taxon>
        <taxon>Arthropoda</taxon>
        <taxon>Hexapoda</taxon>
        <taxon>Insecta</taxon>
        <taxon>Pterygota</taxon>
        <taxon>Neoptera</taxon>
        <taxon>Endopterygota</taxon>
        <taxon>Hymenoptera</taxon>
        <taxon>Apocrita</taxon>
        <taxon>Aculeata</taxon>
        <taxon>Apoidea</taxon>
        <taxon>Anthophila</taxon>
        <taxon>Apidae</taxon>
        <taxon>Heterotrigona</taxon>
    </lineage>
</organism>
<dbReference type="AlphaFoldDB" id="A0A6V7HHI5"/>
<name>A0A6V7HHI5_9HYME</name>
<dbReference type="EMBL" id="CAJDYZ010011746">
    <property type="protein sequence ID" value="CAD1479958.1"/>
    <property type="molecule type" value="Genomic_DNA"/>
</dbReference>
<evidence type="ECO:0000256" key="1">
    <source>
        <dbReference type="SAM" id="MobiDB-lite"/>
    </source>
</evidence>
<feature type="compositionally biased region" description="Basic and acidic residues" evidence="1">
    <location>
        <begin position="31"/>
        <end position="45"/>
    </location>
</feature>
<sequence>TGYQVLKASLFDSTTVSDDWNSEIEPPSGQRSEKFEQRPGREYATRRTGGGASENQLAQCPQCHCLMGFLKTTSGLRTGRDTRRSILRALFGSAEGASVPSGPRGASAIVCQFPVLLGRLPGNCCCCGCCWCCCWDAVATAAAAFNAGKGV</sequence>
<accession>A0A6V7HHI5</accession>